<dbReference type="InterPro" id="IPR011890">
    <property type="entry name" value="SMC_prok"/>
</dbReference>
<dbReference type="EMBL" id="VSSQ01002890">
    <property type="protein sequence ID" value="MPM17948.1"/>
    <property type="molecule type" value="Genomic_DNA"/>
</dbReference>
<dbReference type="GO" id="GO:0030261">
    <property type="term" value="P:chromosome condensation"/>
    <property type="evidence" value="ECO:0007669"/>
    <property type="project" value="InterPro"/>
</dbReference>
<comment type="caution">
    <text evidence="5">The sequence shown here is derived from an EMBL/GenBank/DDBJ whole genome shotgun (WGS) entry which is preliminary data.</text>
</comment>
<accession>A0A644XQC3</accession>
<feature type="region of interest" description="Disordered" evidence="3">
    <location>
        <begin position="376"/>
        <end position="414"/>
    </location>
</feature>
<dbReference type="InterPro" id="IPR010935">
    <property type="entry name" value="SMC_hinge"/>
</dbReference>
<feature type="coiled-coil region" evidence="2">
    <location>
        <begin position="623"/>
        <end position="653"/>
    </location>
</feature>
<evidence type="ECO:0000256" key="1">
    <source>
        <dbReference type="ARBA" id="ARBA00023054"/>
    </source>
</evidence>
<dbReference type="Pfam" id="PF02463">
    <property type="entry name" value="SMC_N"/>
    <property type="match status" value="1"/>
</dbReference>
<sequence>MKNSIIERMNRMSDYRSSVSRFDTMRASIEERLVAIELEAKRRSGETARLEEEQKTAARTHAEEAEKLETAKHDLDASVENRRKTLDRYTTLREELQKDEQNISSLVSRLKLLEEMQRSREGYFASVKNILRDAPNDTRLSRAIVGVVAELIRVPKEYEIAVTMAMGSTLQNIVTPTAEDAKYVIEYLRARDYGRATLLPMALLNPTRPTREERAMLDLPGCIGFASELVGCDDNVRDVIDYLLCRTIIVKDLDAGIALKKRTRGAFHIATLEGDIISTGGSMSGGSLQKQSHSLLGREREIKELRETLKKAEAVLEEKKRSLRKNEQELLQCDIQVDSFRDAVHACEIEAAKQAEQLDIIRRDVEKSRESEAELEAERLQLSENLTDVERERKSADESQTTIEQDNASTREDVVKAQGELAELRKERERAANELSEQKVRRMALSKERDAVYAEQKRLVNEHRELSIKLQNLEKEEAENEAAIGQIEAELKGMLAEIDADQKVNGAEKEAQKKLEEERLSVSNSLSELRKRREELLTGARDLSERIHKQEMQQAKLEMELAAMQDHIWEEYELTYKNAASLRREIAIGATNTRIGEIKAEVRELGDINLGSIEEYKIVAERHTSLKTQFDDLQKAKADLQQLILELTATMETVFLKQFELIQKNFSSVFAELFGGGFAELRLTDKEDVLGCDIDIIAQPPGKKLQLLTLLSGGERALTAIALLFAMLMLKPPAFCMLDEIESALDEANVSRFADYVKRYSDGTQFILITHRKGSMEVCDTLYGVSMEEKGVSKVVSARFGESGDSANVMQAD</sequence>
<protein>
    <submittedName>
        <fullName evidence="5">Chromosome partition protein Smc</fullName>
    </submittedName>
</protein>
<feature type="coiled-coil region" evidence="2">
    <location>
        <begin position="79"/>
        <end position="116"/>
    </location>
</feature>
<dbReference type="SUPFAM" id="SSF52540">
    <property type="entry name" value="P-loop containing nucleoside triphosphate hydrolases"/>
    <property type="match status" value="1"/>
</dbReference>
<reference evidence="5" key="1">
    <citation type="submission" date="2019-08" db="EMBL/GenBank/DDBJ databases">
        <authorList>
            <person name="Kucharzyk K."/>
            <person name="Murdoch R.W."/>
            <person name="Higgins S."/>
            <person name="Loffler F."/>
        </authorList>
    </citation>
    <scope>NUCLEOTIDE SEQUENCE</scope>
</reference>
<feature type="compositionally biased region" description="Basic and acidic residues" evidence="3">
    <location>
        <begin position="388"/>
        <end position="397"/>
    </location>
</feature>
<dbReference type="InterPro" id="IPR036277">
    <property type="entry name" value="SMC_hinge_sf"/>
</dbReference>
<dbReference type="Pfam" id="PF06470">
    <property type="entry name" value="SMC_hinge"/>
    <property type="match status" value="1"/>
</dbReference>
<dbReference type="InterPro" id="IPR027417">
    <property type="entry name" value="P-loop_NTPase"/>
</dbReference>
<dbReference type="GO" id="GO:0005524">
    <property type="term" value="F:ATP binding"/>
    <property type="evidence" value="ECO:0007669"/>
    <property type="project" value="InterPro"/>
</dbReference>
<name>A0A644XQC3_9ZZZZ</name>
<dbReference type="SMART" id="SM00968">
    <property type="entry name" value="SMC_hinge"/>
    <property type="match status" value="1"/>
</dbReference>
<feature type="compositionally biased region" description="Polar residues" evidence="3">
    <location>
        <begin position="398"/>
        <end position="408"/>
    </location>
</feature>
<dbReference type="GO" id="GO:0007062">
    <property type="term" value="P:sister chromatid cohesion"/>
    <property type="evidence" value="ECO:0007669"/>
    <property type="project" value="InterPro"/>
</dbReference>
<organism evidence="5">
    <name type="scientific">bioreactor metagenome</name>
    <dbReference type="NCBI Taxonomy" id="1076179"/>
    <lineage>
        <taxon>unclassified sequences</taxon>
        <taxon>metagenomes</taxon>
        <taxon>ecological metagenomes</taxon>
    </lineage>
</organism>
<gene>
    <name evidence="5" type="primary">smc_25</name>
    <name evidence="5" type="ORF">SDC9_64348</name>
</gene>
<proteinExistence type="predicted"/>
<keyword evidence="1 2" id="KW-0175">Coiled coil</keyword>
<dbReference type="PANTHER" id="PTHR43977">
    <property type="entry name" value="STRUCTURAL MAINTENANCE OF CHROMOSOMES PROTEIN 3"/>
    <property type="match status" value="1"/>
</dbReference>
<evidence type="ECO:0000256" key="2">
    <source>
        <dbReference type="SAM" id="Coils"/>
    </source>
</evidence>
<dbReference type="Gene3D" id="1.20.1060.20">
    <property type="match status" value="1"/>
</dbReference>
<dbReference type="InterPro" id="IPR003395">
    <property type="entry name" value="RecF/RecN/SMC_N"/>
</dbReference>
<evidence type="ECO:0000256" key="3">
    <source>
        <dbReference type="SAM" id="MobiDB-lite"/>
    </source>
</evidence>
<evidence type="ECO:0000313" key="5">
    <source>
        <dbReference type="EMBL" id="MPM17948.1"/>
    </source>
</evidence>
<dbReference type="CDD" id="cd03278">
    <property type="entry name" value="ABC_SMC_barmotin"/>
    <property type="match status" value="1"/>
</dbReference>
<dbReference type="Gene3D" id="6.10.140.1720">
    <property type="match status" value="1"/>
</dbReference>
<feature type="coiled-coil region" evidence="2">
    <location>
        <begin position="295"/>
        <end position="329"/>
    </location>
</feature>
<feature type="domain" description="SMC hinge" evidence="4">
    <location>
        <begin position="142"/>
        <end position="260"/>
    </location>
</feature>
<dbReference type="AlphaFoldDB" id="A0A644XQC3"/>
<dbReference type="Gene3D" id="3.30.70.1620">
    <property type="match status" value="1"/>
</dbReference>
<dbReference type="Gene3D" id="3.40.50.300">
    <property type="entry name" value="P-loop containing nucleotide triphosphate hydrolases"/>
    <property type="match status" value="1"/>
</dbReference>
<evidence type="ECO:0000259" key="4">
    <source>
        <dbReference type="SMART" id="SM00968"/>
    </source>
</evidence>
<dbReference type="GO" id="GO:0005694">
    <property type="term" value="C:chromosome"/>
    <property type="evidence" value="ECO:0007669"/>
    <property type="project" value="InterPro"/>
</dbReference>
<dbReference type="NCBIfam" id="TIGR02168">
    <property type="entry name" value="SMC_prok_B"/>
    <property type="match status" value="1"/>
</dbReference>
<dbReference type="SUPFAM" id="SSF75553">
    <property type="entry name" value="Smc hinge domain"/>
    <property type="match status" value="1"/>
</dbReference>